<evidence type="ECO:0000313" key="3">
    <source>
        <dbReference type="EMBL" id="GAA1769660.1"/>
    </source>
</evidence>
<dbReference type="Proteomes" id="UP001500655">
    <property type="component" value="Unassembled WGS sequence"/>
</dbReference>
<name>A0ABP4XAU5_9ACTN</name>
<accession>A0ABP4XAU5</accession>
<sequence>MTFNEDDLDRLADYAAGLLDPAEEAEVAALVAADPAWAATYEQLVAADAVVATHLREEPGEAMPADVAARLDAALKVEDVAGAVARTPISLNEARRRRQRRAGLVAVGAVAAALVAIVGGSVVNGSLPSGESSTAADAPAAGGAPHAAPEAAASSAGPDGNAQFRRESTAPATVQGDRTDELASVPVFSSDTDYTWATLSLAVIAEATDGDAAKASVPVPAPLAALAAPATLRGCLDAIGAATGGTPLRAEFASYEGTPALVVVVTRPGGQTVAVAGGACRAGDADLRGRRDLP</sequence>
<organism evidence="3 4">
    <name type="scientific">Luedemannella helvata</name>
    <dbReference type="NCBI Taxonomy" id="349315"/>
    <lineage>
        <taxon>Bacteria</taxon>
        <taxon>Bacillati</taxon>
        <taxon>Actinomycetota</taxon>
        <taxon>Actinomycetes</taxon>
        <taxon>Micromonosporales</taxon>
        <taxon>Micromonosporaceae</taxon>
        <taxon>Luedemannella</taxon>
    </lineage>
</organism>
<keyword evidence="4" id="KW-1185">Reference proteome</keyword>
<keyword evidence="2" id="KW-0812">Transmembrane</keyword>
<proteinExistence type="predicted"/>
<evidence type="ECO:0000256" key="2">
    <source>
        <dbReference type="SAM" id="Phobius"/>
    </source>
</evidence>
<keyword evidence="2" id="KW-0472">Membrane</keyword>
<comment type="caution">
    <text evidence="3">The sequence shown here is derived from an EMBL/GenBank/DDBJ whole genome shotgun (WGS) entry which is preliminary data.</text>
</comment>
<feature type="compositionally biased region" description="Low complexity" evidence="1">
    <location>
        <begin position="130"/>
        <end position="158"/>
    </location>
</feature>
<feature type="region of interest" description="Disordered" evidence="1">
    <location>
        <begin position="128"/>
        <end position="178"/>
    </location>
</feature>
<protein>
    <recommendedName>
        <fullName evidence="5">Anti-sigma factor</fullName>
    </recommendedName>
</protein>
<reference evidence="4" key="1">
    <citation type="journal article" date="2019" name="Int. J. Syst. Evol. Microbiol.">
        <title>The Global Catalogue of Microorganisms (GCM) 10K type strain sequencing project: providing services to taxonomists for standard genome sequencing and annotation.</title>
        <authorList>
            <consortium name="The Broad Institute Genomics Platform"/>
            <consortium name="The Broad Institute Genome Sequencing Center for Infectious Disease"/>
            <person name="Wu L."/>
            <person name="Ma J."/>
        </authorList>
    </citation>
    <scope>NUCLEOTIDE SEQUENCE [LARGE SCALE GENOMIC DNA]</scope>
    <source>
        <strain evidence="4">JCM 13249</strain>
    </source>
</reference>
<feature type="transmembrane region" description="Helical" evidence="2">
    <location>
        <begin position="102"/>
        <end position="123"/>
    </location>
</feature>
<evidence type="ECO:0008006" key="5">
    <source>
        <dbReference type="Google" id="ProtNLM"/>
    </source>
</evidence>
<dbReference type="EMBL" id="BAAALS010000027">
    <property type="protein sequence ID" value="GAA1769660.1"/>
    <property type="molecule type" value="Genomic_DNA"/>
</dbReference>
<dbReference type="RefSeq" id="WP_344085818.1">
    <property type="nucleotide sequence ID" value="NZ_BAAALS010000027.1"/>
</dbReference>
<evidence type="ECO:0000313" key="4">
    <source>
        <dbReference type="Proteomes" id="UP001500655"/>
    </source>
</evidence>
<keyword evidence="2" id="KW-1133">Transmembrane helix</keyword>
<gene>
    <name evidence="3" type="ORF">GCM10009681_46300</name>
</gene>
<evidence type="ECO:0000256" key="1">
    <source>
        <dbReference type="SAM" id="MobiDB-lite"/>
    </source>
</evidence>